<evidence type="ECO:0000313" key="1">
    <source>
        <dbReference type="EMBL" id="MDC7693454.1"/>
    </source>
</evidence>
<evidence type="ECO:0008006" key="3">
    <source>
        <dbReference type="Google" id="ProtNLM"/>
    </source>
</evidence>
<protein>
    <recommendedName>
        <fullName evidence="3">HTH marR-type domain-containing protein</fullName>
    </recommendedName>
</protein>
<sequence>MSKVLKVGITDYCGDDDSDDSIQSMTDGTPEIWFRSLPALARTLAGQNLAVLNVIRESKPQSLLQLAEMTGRNIRTVAEILQNMEKHGLVTLHKGENRMVRPEVNYDSVQLVIDLDKLQFNRRQSRGRNF</sequence>
<dbReference type="Pfam" id="PF25212">
    <property type="entry name" value="HVO_A0114"/>
    <property type="match status" value="1"/>
</dbReference>
<dbReference type="InterPro" id="IPR036390">
    <property type="entry name" value="WH_DNA-bd_sf"/>
</dbReference>
<dbReference type="Proteomes" id="UP001216595">
    <property type="component" value="Unassembled WGS sequence"/>
</dbReference>
<keyword evidence="2" id="KW-1185">Reference proteome</keyword>
<comment type="caution">
    <text evidence="1">The sequence shown here is derived from an EMBL/GenBank/DDBJ whole genome shotgun (WGS) entry which is preliminary data.</text>
</comment>
<reference evidence="1 2" key="1">
    <citation type="submission" date="2023-01" db="EMBL/GenBank/DDBJ databases">
        <title>Novel species of the genus Asticcacaulis isolated from rivers.</title>
        <authorList>
            <person name="Lu H."/>
        </authorList>
    </citation>
    <scope>NUCLEOTIDE SEQUENCE [LARGE SCALE GENOMIC DNA]</scope>
    <source>
        <strain evidence="1 2">DXS10W</strain>
    </source>
</reference>
<dbReference type="RefSeq" id="WP_272740218.1">
    <property type="nucleotide sequence ID" value="NZ_JAQQKW010000002.1"/>
</dbReference>
<accession>A0ABT5IB87</accession>
<organism evidence="1 2">
    <name type="scientific">Asticcacaulis currens</name>
    <dbReference type="NCBI Taxonomy" id="2984210"/>
    <lineage>
        <taxon>Bacteria</taxon>
        <taxon>Pseudomonadati</taxon>
        <taxon>Pseudomonadota</taxon>
        <taxon>Alphaproteobacteria</taxon>
        <taxon>Caulobacterales</taxon>
        <taxon>Caulobacteraceae</taxon>
        <taxon>Asticcacaulis</taxon>
    </lineage>
</organism>
<gene>
    <name evidence="1" type="ORF">PQU94_04050</name>
</gene>
<evidence type="ECO:0000313" key="2">
    <source>
        <dbReference type="Proteomes" id="UP001216595"/>
    </source>
</evidence>
<name>A0ABT5IB87_9CAUL</name>
<dbReference type="SUPFAM" id="SSF46785">
    <property type="entry name" value="Winged helix' DNA-binding domain"/>
    <property type="match status" value="1"/>
</dbReference>
<dbReference type="EMBL" id="JAQQKW010000002">
    <property type="protein sequence ID" value="MDC7693454.1"/>
    <property type="molecule type" value="Genomic_DNA"/>
</dbReference>
<dbReference type="Gene3D" id="1.10.10.10">
    <property type="entry name" value="Winged helix-like DNA-binding domain superfamily/Winged helix DNA-binding domain"/>
    <property type="match status" value="1"/>
</dbReference>
<dbReference type="InterPro" id="IPR036388">
    <property type="entry name" value="WH-like_DNA-bd_sf"/>
</dbReference>
<proteinExistence type="predicted"/>